<keyword evidence="3" id="KW-0949">S-adenosyl-L-methionine</keyword>
<dbReference type="GO" id="GO:0032259">
    <property type="term" value="P:methylation"/>
    <property type="evidence" value="ECO:0007669"/>
    <property type="project" value="UniProtKB-KW"/>
</dbReference>
<dbReference type="Proteomes" id="UP000615446">
    <property type="component" value="Unassembled WGS sequence"/>
</dbReference>
<evidence type="ECO:0000256" key="2">
    <source>
        <dbReference type="ARBA" id="ARBA00022679"/>
    </source>
</evidence>
<gene>
    <name evidence="5" type="ORF">RCL2_001295700</name>
    <name evidence="4" type="ORF">RclHR1_00750010</name>
</gene>
<comment type="caution">
    <text evidence="4">The sequence shown here is derived from an EMBL/GenBank/DDBJ whole genome shotgun (WGS) entry which is preliminary data.</text>
</comment>
<keyword evidence="2" id="KW-0808">Transferase</keyword>
<evidence type="ECO:0000256" key="3">
    <source>
        <dbReference type="ARBA" id="ARBA00022691"/>
    </source>
</evidence>
<protein>
    <submittedName>
        <fullName evidence="4">Uncharacterized protein</fullName>
    </submittedName>
</protein>
<dbReference type="EMBL" id="BEXD01004148">
    <property type="protein sequence ID" value="GBC07476.1"/>
    <property type="molecule type" value="Genomic_DNA"/>
</dbReference>
<evidence type="ECO:0000313" key="6">
    <source>
        <dbReference type="Proteomes" id="UP000247702"/>
    </source>
</evidence>
<name>A0A2Z6RWY0_9GLOM</name>
<reference evidence="4 6" key="1">
    <citation type="submission" date="2017-11" db="EMBL/GenBank/DDBJ databases">
        <title>The genome of Rhizophagus clarus HR1 reveals common genetic basis of auxotrophy among arbuscular mycorrhizal fungi.</title>
        <authorList>
            <person name="Kobayashi Y."/>
        </authorList>
    </citation>
    <scope>NUCLEOTIDE SEQUENCE [LARGE SCALE GENOMIC DNA]</scope>
    <source>
        <strain evidence="4 6">HR1</strain>
    </source>
</reference>
<keyword evidence="1" id="KW-0489">Methyltransferase</keyword>
<dbReference type="PROSITE" id="PS00094">
    <property type="entry name" value="C5_MTASE_1"/>
    <property type="match status" value="1"/>
</dbReference>
<evidence type="ECO:0000313" key="4">
    <source>
        <dbReference type="EMBL" id="GBC07476.1"/>
    </source>
</evidence>
<reference evidence="5" key="2">
    <citation type="submission" date="2019-10" db="EMBL/GenBank/DDBJ databases">
        <title>Conservation and host-specific expression of non-tandemly repeated heterogenous ribosome RNA gene in arbuscular mycorrhizal fungi.</title>
        <authorList>
            <person name="Maeda T."/>
            <person name="Kobayashi Y."/>
            <person name="Nakagawa T."/>
            <person name="Ezawa T."/>
            <person name="Yamaguchi K."/>
            <person name="Bino T."/>
            <person name="Nishimoto Y."/>
            <person name="Shigenobu S."/>
            <person name="Kawaguchi M."/>
        </authorList>
    </citation>
    <scope>NUCLEOTIDE SEQUENCE</scope>
    <source>
        <strain evidence="5">HR1</strain>
    </source>
</reference>
<keyword evidence="6" id="KW-1185">Reference proteome</keyword>
<dbReference type="InterPro" id="IPR018117">
    <property type="entry name" value="C5_DNA_meth_AS"/>
</dbReference>
<dbReference type="EMBL" id="BLAL01000158">
    <property type="protein sequence ID" value="GES85860.1"/>
    <property type="molecule type" value="Genomic_DNA"/>
</dbReference>
<evidence type="ECO:0000256" key="1">
    <source>
        <dbReference type="ARBA" id="ARBA00022603"/>
    </source>
</evidence>
<proteinExistence type="predicted"/>
<dbReference type="GO" id="GO:0008168">
    <property type="term" value="F:methyltransferase activity"/>
    <property type="evidence" value="ECO:0007669"/>
    <property type="project" value="UniProtKB-KW"/>
</dbReference>
<organism evidence="4 6">
    <name type="scientific">Rhizophagus clarus</name>
    <dbReference type="NCBI Taxonomy" id="94130"/>
    <lineage>
        <taxon>Eukaryota</taxon>
        <taxon>Fungi</taxon>
        <taxon>Fungi incertae sedis</taxon>
        <taxon>Mucoromycota</taxon>
        <taxon>Glomeromycotina</taxon>
        <taxon>Glomeromycetes</taxon>
        <taxon>Glomerales</taxon>
        <taxon>Glomeraceae</taxon>
        <taxon>Rhizophagus</taxon>
    </lineage>
</organism>
<accession>A0A2Z6RWY0</accession>
<dbReference type="AlphaFoldDB" id="A0A2Z6RWY0"/>
<evidence type="ECO:0000313" key="5">
    <source>
        <dbReference type="EMBL" id="GES85860.1"/>
    </source>
</evidence>
<sequence length="318" mass="36897">MDQNQPIFNTNHINQDEFFSGIPCDDYSLGNEFKLGEYSSNYSNQSNGNPYSCYNHSIVNNNNNDNNNNNNNIDTTQPLMPPCVNDQHSQCPVLTSPSNWDQNYSDIPKSHEFHQINHQNYQIQSAHNILDINKPIELFPMRHQIPGGYEIIIQPTCSPFVDNYSNGNLYSYYYHPIVNNDNNNDNNNIDTIQPPMPPCVNDQHSQCPVLTSPFTPPNWDQNYSDIPKSHEFHQINHQNYQIQSVHNNLDINKPIELFPMRHQIPGGYEIIIQPTCSPFVDNTQNYIPHYYEQNNISDNSQFNQLNSYDSEIFNNCYN</sequence>
<dbReference type="Proteomes" id="UP000247702">
    <property type="component" value="Unassembled WGS sequence"/>
</dbReference>